<dbReference type="EMBL" id="CP130472">
    <property type="protein sequence ID" value="WLS48808.1"/>
    <property type="molecule type" value="Genomic_DNA"/>
</dbReference>
<dbReference type="AlphaFoldDB" id="A0AAJ6L6Z6"/>
<keyword evidence="2" id="KW-0804">Transcription</keyword>
<evidence type="ECO:0000256" key="3">
    <source>
        <dbReference type="SAM" id="MobiDB-lite"/>
    </source>
</evidence>
<evidence type="ECO:0000313" key="6">
    <source>
        <dbReference type="EMBL" id="WLS48808.1"/>
    </source>
</evidence>
<organism evidence="6 7">
    <name type="scientific">Micromonospora profundi</name>
    <dbReference type="NCBI Taxonomy" id="1420889"/>
    <lineage>
        <taxon>Bacteria</taxon>
        <taxon>Bacillati</taxon>
        <taxon>Actinomycetota</taxon>
        <taxon>Actinomycetes</taxon>
        <taxon>Micromonosporales</taxon>
        <taxon>Micromonosporaceae</taxon>
        <taxon>Micromonospora</taxon>
    </lineage>
</organism>
<keyword evidence="4" id="KW-0812">Transmembrane</keyword>
<gene>
    <name evidence="6" type="ORF">Q3V37_18830</name>
</gene>
<feature type="domain" description="Putative zinc-finger" evidence="5">
    <location>
        <begin position="15"/>
        <end position="41"/>
    </location>
</feature>
<sequence length="336" mass="33657">MRTGEENPTAEHATLARYLLGALDEPERVAFEAHLAGCWECLSAAGDMGSVTSALPELDAADWEALAALPPEVVPPTEPATSMVVPPATGSALPPDGLAVGAGADPADAAADSARAVVDPVEAPAVPAEPPSDGPPAEPPSDGPPAEVTVPTQASGGADVARRRGNRGGAGPRAVGSDRPSGSRPGPPAGSDSRPGRPPGDPRRRRLKLWAGVAAAVLAVVLAGGGVVAGLGLTNSDVVLTANGEAPAQGVSLAVTITTDEDRSSIKVTAIGLRQGLRYRLFGVTRDGATHVIRDWTASSGPQEVSAELSLPVNDLAFVTVGLADGTAIVTAPISR</sequence>
<dbReference type="RefSeq" id="WP_306273938.1">
    <property type="nucleotide sequence ID" value="NZ_CP130472.1"/>
</dbReference>
<feature type="transmembrane region" description="Helical" evidence="4">
    <location>
        <begin position="209"/>
        <end position="233"/>
    </location>
</feature>
<evidence type="ECO:0000259" key="5">
    <source>
        <dbReference type="Pfam" id="PF13490"/>
    </source>
</evidence>
<feature type="compositionally biased region" description="Low complexity" evidence="3">
    <location>
        <begin position="172"/>
        <end position="193"/>
    </location>
</feature>
<proteinExistence type="predicted"/>
<accession>A0AAJ6L6Z6</accession>
<dbReference type="KEGG" id="mprn:Q3V37_18830"/>
<evidence type="ECO:0000256" key="2">
    <source>
        <dbReference type="ARBA" id="ARBA00023163"/>
    </source>
</evidence>
<dbReference type="Proteomes" id="UP001235874">
    <property type="component" value="Chromosome"/>
</dbReference>
<keyword evidence="4" id="KW-1133">Transmembrane helix</keyword>
<feature type="compositionally biased region" description="Low complexity" evidence="3">
    <location>
        <begin position="96"/>
        <end position="126"/>
    </location>
</feature>
<dbReference type="InterPro" id="IPR027383">
    <property type="entry name" value="Znf_put"/>
</dbReference>
<evidence type="ECO:0000256" key="1">
    <source>
        <dbReference type="ARBA" id="ARBA00023015"/>
    </source>
</evidence>
<dbReference type="Gene3D" id="1.10.10.1320">
    <property type="entry name" value="Anti-sigma factor, zinc-finger domain"/>
    <property type="match status" value="1"/>
</dbReference>
<evidence type="ECO:0000313" key="7">
    <source>
        <dbReference type="Proteomes" id="UP001235874"/>
    </source>
</evidence>
<dbReference type="Pfam" id="PF13490">
    <property type="entry name" value="zf-HC2"/>
    <property type="match status" value="1"/>
</dbReference>
<keyword evidence="1" id="KW-0805">Transcription regulation</keyword>
<protein>
    <submittedName>
        <fullName evidence="6">Zf-HC2 domain-containing protein</fullName>
    </submittedName>
</protein>
<name>A0AAJ6L6Z6_9ACTN</name>
<feature type="region of interest" description="Disordered" evidence="3">
    <location>
        <begin position="96"/>
        <end position="204"/>
    </location>
</feature>
<feature type="compositionally biased region" description="Pro residues" evidence="3">
    <location>
        <begin position="127"/>
        <end position="143"/>
    </location>
</feature>
<keyword evidence="7" id="KW-1185">Reference proteome</keyword>
<dbReference type="InterPro" id="IPR041916">
    <property type="entry name" value="Anti_sigma_zinc_sf"/>
</dbReference>
<keyword evidence="4" id="KW-0472">Membrane</keyword>
<reference evidence="6 7" key="1">
    <citation type="submission" date="2023-07" db="EMBL/GenBank/DDBJ databases">
        <title>Micromonospora profundi TRM 95458 converts glycerol to a new osmotic compound.</title>
        <authorList>
            <person name="Lu D."/>
        </authorList>
    </citation>
    <scope>NUCLEOTIDE SEQUENCE [LARGE SCALE GENOMIC DNA]</scope>
    <source>
        <strain evidence="6 7">TRM95458</strain>
    </source>
</reference>
<evidence type="ECO:0000256" key="4">
    <source>
        <dbReference type="SAM" id="Phobius"/>
    </source>
</evidence>